<organism evidence="1 2">
    <name type="scientific">Marchantia polymorpha</name>
    <name type="common">Common liverwort</name>
    <name type="synonym">Marchantia aquatica</name>
    <dbReference type="NCBI Taxonomy" id="3197"/>
    <lineage>
        <taxon>Eukaryota</taxon>
        <taxon>Viridiplantae</taxon>
        <taxon>Streptophyta</taxon>
        <taxon>Embryophyta</taxon>
        <taxon>Marchantiophyta</taxon>
        <taxon>Marchantiopsida</taxon>
        <taxon>Marchantiidae</taxon>
        <taxon>Marchantiales</taxon>
        <taxon>Marchantiaceae</taxon>
        <taxon>Marchantia</taxon>
    </lineage>
</organism>
<dbReference type="OMA" id="KEIWYAH"/>
<proteinExistence type="predicted"/>
<dbReference type="EMBL" id="KZ772674">
    <property type="protein sequence ID" value="PTQ49884.1"/>
    <property type="molecule type" value="Genomic_DNA"/>
</dbReference>
<protein>
    <submittedName>
        <fullName evidence="1">Uncharacterized protein</fullName>
    </submittedName>
</protein>
<dbReference type="PANTHER" id="PTHR46533">
    <property type="entry name" value="ZINC FINGER MYND DOMAIN-CONTAINING PROTEIN 12"/>
    <property type="match status" value="1"/>
</dbReference>
<dbReference type="AlphaFoldDB" id="A0A2R6XUW7"/>
<evidence type="ECO:0000313" key="2">
    <source>
        <dbReference type="Proteomes" id="UP000244005"/>
    </source>
</evidence>
<sequence length="409" mass="46348">MAGNFTMPHELDTTEVDMNGLCVLHLLRTRLGFMFSMSELAVELFKENPGAFIKDIRSGRYKRFHVTDEDVMLRLAQLQIPPESITVPGATLLPSDTVEALLRDRRKAELVEVVRLALLKVVSADAAKLLAQGLFEECLPVAIDAINKGKVLYYPEYKLQLVPVYLLGAQANLGLGRAVQAEDMLGIAAWLLIEDKSDEDKIAIRAEITRIFGVLYYLEKKYDMALKAFGEHIYYTSVQFGVRDLRNSIGMYNLFTVFQAQGEKYKSKRCSNVVVEWWLDALKEVVLGIPYKRLTPWETPQYPGREPEMENFKTQMERMYFKEVTDMLQEISVFRSSSEGEGASVAEVCLVLGLAFTHSRMYVLAREHLEHAADLCGSEDQETLVLINSCLKLIPKPAIHVPMPLQKSR</sequence>
<dbReference type="Proteomes" id="UP000244005">
    <property type="component" value="Unassembled WGS sequence"/>
</dbReference>
<reference evidence="2" key="1">
    <citation type="journal article" date="2017" name="Cell">
        <title>Insights into land plant evolution garnered from the Marchantia polymorpha genome.</title>
        <authorList>
            <person name="Bowman J.L."/>
            <person name="Kohchi T."/>
            <person name="Yamato K.T."/>
            <person name="Jenkins J."/>
            <person name="Shu S."/>
            <person name="Ishizaki K."/>
            <person name="Yamaoka S."/>
            <person name="Nishihama R."/>
            <person name="Nakamura Y."/>
            <person name="Berger F."/>
            <person name="Adam C."/>
            <person name="Aki S.S."/>
            <person name="Althoff F."/>
            <person name="Araki T."/>
            <person name="Arteaga-Vazquez M.A."/>
            <person name="Balasubrmanian S."/>
            <person name="Barry K."/>
            <person name="Bauer D."/>
            <person name="Boehm C.R."/>
            <person name="Briginshaw L."/>
            <person name="Caballero-Perez J."/>
            <person name="Catarino B."/>
            <person name="Chen F."/>
            <person name="Chiyoda S."/>
            <person name="Chovatia M."/>
            <person name="Davies K.M."/>
            <person name="Delmans M."/>
            <person name="Demura T."/>
            <person name="Dierschke T."/>
            <person name="Dolan L."/>
            <person name="Dorantes-Acosta A.E."/>
            <person name="Eklund D.M."/>
            <person name="Florent S.N."/>
            <person name="Flores-Sandoval E."/>
            <person name="Fujiyama A."/>
            <person name="Fukuzawa H."/>
            <person name="Galik B."/>
            <person name="Grimanelli D."/>
            <person name="Grimwood J."/>
            <person name="Grossniklaus U."/>
            <person name="Hamada T."/>
            <person name="Haseloff J."/>
            <person name="Hetherington A.J."/>
            <person name="Higo A."/>
            <person name="Hirakawa Y."/>
            <person name="Hundley H.N."/>
            <person name="Ikeda Y."/>
            <person name="Inoue K."/>
            <person name="Inoue S.I."/>
            <person name="Ishida S."/>
            <person name="Jia Q."/>
            <person name="Kakita M."/>
            <person name="Kanazawa T."/>
            <person name="Kawai Y."/>
            <person name="Kawashima T."/>
            <person name="Kennedy M."/>
            <person name="Kinose K."/>
            <person name="Kinoshita T."/>
            <person name="Kohara Y."/>
            <person name="Koide E."/>
            <person name="Komatsu K."/>
            <person name="Kopischke S."/>
            <person name="Kubo M."/>
            <person name="Kyozuka J."/>
            <person name="Lagercrantz U."/>
            <person name="Lin S.S."/>
            <person name="Lindquist E."/>
            <person name="Lipzen A.M."/>
            <person name="Lu C.W."/>
            <person name="De Luna E."/>
            <person name="Martienssen R.A."/>
            <person name="Minamino N."/>
            <person name="Mizutani M."/>
            <person name="Mizutani M."/>
            <person name="Mochizuki N."/>
            <person name="Monte I."/>
            <person name="Mosher R."/>
            <person name="Nagasaki H."/>
            <person name="Nakagami H."/>
            <person name="Naramoto S."/>
            <person name="Nishitani K."/>
            <person name="Ohtani M."/>
            <person name="Okamoto T."/>
            <person name="Okumura M."/>
            <person name="Phillips J."/>
            <person name="Pollak B."/>
            <person name="Reinders A."/>
            <person name="Rovekamp M."/>
            <person name="Sano R."/>
            <person name="Sawa S."/>
            <person name="Schmid M.W."/>
            <person name="Shirakawa M."/>
            <person name="Solano R."/>
            <person name="Spunde A."/>
            <person name="Suetsugu N."/>
            <person name="Sugano S."/>
            <person name="Sugiyama A."/>
            <person name="Sun R."/>
            <person name="Suzuki Y."/>
            <person name="Takenaka M."/>
            <person name="Takezawa D."/>
            <person name="Tomogane H."/>
            <person name="Tsuzuki M."/>
            <person name="Ueda T."/>
            <person name="Umeda M."/>
            <person name="Ward J.M."/>
            <person name="Watanabe Y."/>
            <person name="Yazaki K."/>
            <person name="Yokoyama R."/>
            <person name="Yoshitake Y."/>
            <person name="Yotsui I."/>
            <person name="Zachgo S."/>
            <person name="Schmutz J."/>
        </authorList>
    </citation>
    <scope>NUCLEOTIDE SEQUENCE [LARGE SCALE GENOMIC DNA]</scope>
    <source>
        <strain evidence="2">Tak-1</strain>
    </source>
</reference>
<dbReference type="Gramene" id="Mp1g25530.1">
    <property type="protein sequence ID" value="Mp1g25530.1.cds"/>
    <property type="gene ID" value="Mp1g25530"/>
</dbReference>
<dbReference type="OrthoDB" id="674604at2759"/>
<keyword evidence="2" id="KW-1185">Reference proteome</keyword>
<evidence type="ECO:0000313" key="1">
    <source>
        <dbReference type="EMBL" id="PTQ49884.1"/>
    </source>
</evidence>
<accession>A0A2R6XUW7</accession>
<name>A0A2R6XUW7_MARPO</name>
<dbReference type="PANTHER" id="PTHR46533:SF1">
    <property type="entry name" value="ZINC FINGER MYND DOMAIN-CONTAINING PROTEIN 12"/>
    <property type="match status" value="1"/>
</dbReference>
<dbReference type="InterPro" id="IPR053248">
    <property type="entry name" value="Zinc_finger_MYND_domain"/>
</dbReference>
<gene>
    <name evidence="1" type="ORF">MARPO_0002s0319</name>
</gene>